<reference evidence="1" key="1">
    <citation type="submission" date="2020-07" db="EMBL/GenBank/DDBJ databases">
        <title>Huge and variable diversity of episymbiotic CPR bacteria and DPANN archaea in groundwater ecosystems.</title>
        <authorList>
            <person name="He C.Y."/>
            <person name="Keren R."/>
            <person name="Whittaker M."/>
            <person name="Farag I.F."/>
            <person name="Doudna J."/>
            <person name="Cate J.H.D."/>
            <person name="Banfield J.F."/>
        </authorList>
    </citation>
    <scope>NUCLEOTIDE SEQUENCE</scope>
    <source>
        <strain evidence="1">NC_groundwater_17_Pr7_B-0.1um_64_12</strain>
    </source>
</reference>
<protein>
    <submittedName>
        <fullName evidence="1">Uncharacterized protein</fullName>
    </submittedName>
</protein>
<evidence type="ECO:0000313" key="1">
    <source>
        <dbReference type="EMBL" id="MBI1756426.1"/>
    </source>
</evidence>
<sequence length="119" mass="12457">MVAMRVLVYESNLMWSVRLSRALQALGHEAKVLTSSEAQADADVAIVNLAETGYDVGGLVVALGLLGVPTLGHAGHKEKNLHELGRKAGCTALATNGEIAHHLAAMLERALVARVAPAQ</sequence>
<dbReference type="EMBL" id="JACOSL010000030">
    <property type="protein sequence ID" value="MBI1756426.1"/>
    <property type="molecule type" value="Genomic_DNA"/>
</dbReference>
<dbReference type="Proteomes" id="UP000727962">
    <property type="component" value="Unassembled WGS sequence"/>
</dbReference>
<accession>A0A931LV48</accession>
<name>A0A931LV48_FIMGI</name>
<comment type="caution">
    <text evidence="1">The sequence shown here is derived from an EMBL/GenBank/DDBJ whole genome shotgun (WGS) entry which is preliminary data.</text>
</comment>
<organism evidence="1 2">
    <name type="scientific">Fimbriimonas ginsengisoli</name>
    <dbReference type="NCBI Taxonomy" id="1005039"/>
    <lineage>
        <taxon>Bacteria</taxon>
        <taxon>Bacillati</taxon>
        <taxon>Armatimonadota</taxon>
        <taxon>Fimbriimonadia</taxon>
        <taxon>Fimbriimonadales</taxon>
        <taxon>Fimbriimonadaceae</taxon>
        <taxon>Fimbriimonas</taxon>
    </lineage>
</organism>
<dbReference type="AlphaFoldDB" id="A0A931LV48"/>
<evidence type="ECO:0000313" key="2">
    <source>
        <dbReference type="Proteomes" id="UP000727962"/>
    </source>
</evidence>
<gene>
    <name evidence="1" type="ORF">HYR64_04880</name>
</gene>
<proteinExistence type="predicted"/>